<name>A0A3G8F0X6_9CAUD</name>
<evidence type="ECO:0000313" key="2">
    <source>
        <dbReference type="Proteomes" id="UP000277463"/>
    </source>
</evidence>
<organism evidence="1 2">
    <name type="scientific">Proteus phage Mydo</name>
    <dbReference type="NCBI Taxonomy" id="2483610"/>
    <lineage>
        <taxon>Viruses</taxon>
        <taxon>Duplodnaviria</taxon>
        <taxon>Heunggongvirae</taxon>
        <taxon>Uroviricota</taxon>
        <taxon>Caudoviricetes</taxon>
        <taxon>Vequintavirinae</taxon>
        <taxon>Mydovirus</taxon>
        <taxon>Mydovirus mydo</taxon>
    </lineage>
</organism>
<dbReference type="Proteomes" id="UP000277463">
    <property type="component" value="Segment"/>
</dbReference>
<gene>
    <name evidence="1" type="ORF">CPT_Mydo_158</name>
</gene>
<sequence length="84" mass="9656">MTPSRQKEKEVEENIDYSEIVALAKRLKMTIMNRGASSRHVIRFTMKRRWGGVKKYAYECTLGTLVSHVNQIERMGGKIVGIDN</sequence>
<keyword evidence="2" id="KW-1185">Reference proteome</keyword>
<reference evidence="2" key="1">
    <citation type="submission" date="2018-10" db="EMBL/GenBank/DDBJ databases">
        <title>Complete genome sequence of Proteus mirabilis phage Mydo.</title>
        <authorList>
            <person name="Jones B.T."/>
            <person name="Lessor L."/>
            <person name="Newkirk H.N."/>
            <person name="O'Leary C.J."/>
            <person name="Liu M."/>
        </authorList>
    </citation>
    <scope>NUCLEOTIDE SEQUENCE [LARGE SCALE GENOMIC DNA]</scope>
</reference>
<proteinExistence type="predicted"/>
<accession>A0A3G8F0X6</accession>
<dbReference type="EMBL" id="MK024806">
    <property type="protein sequence ID" value="AZF87733.1"/>
    <property type="molecule type" value="Genomic_DNA"/>
</dbReference>
<protein>
    <submittedName>
        <fullName evidence="1">Uncharacterized protein</fullName>
    </submittedName>
</protein>
<evidence type="ECO:0000313" key="1">
    <source>
        <dbReference type="EMBL" id="AZF87733.1"/>
    </source>
</evidence>